<feature type="chain" id="PRO_5022131485" description="DUF1598 domain-containing protein" evidence="1">
    <location>
        <begin position="20"/>
        <end position="453"/>
    </location>
</feature>
<organism evidence="2 3">
    <name type="scientific">Alienimonas californiensis</name>
    <dbReference type="NCBI Taxonomy" id="2527989"/>
    <lineage>
        <taxon>Bacteria</taxon>
        <taxon>Pseudomonadati</taxon>
        <taxon>Planctomycetota</taxon>
        <taxon>Planctomycetia</taxon>
        <taxon>Planctomycetales</taxon>
        <taxon>Planctomycetaceae</taxon>
        <taxon>Alienimonas</taxon>
    </lineage>
</organism>
<proteinExistence type="predicted"/>
<gene>
    <name evidence="2" type="ORF">CA12_36770</name>
</gene>
<dbReference type="Pfam" id="PF07643">
    <property type="entry name" value="DUF1598"/>
    <property type="match status" value="1"/>
</dbReference>
<evidence type="ECO:0000313" key="3">
    <source>
        <dbReference type="Proteomes" id="UP000318741"/>
    </source>
</evidence>
<dbReference type="Proteomes" id="UP000318741">
    <property type="component" value="Chromosome"/>
</dbReference>
<dbReference type="AlphaFoldDB" id="A0A517PDU8"/>
<dbReference type="EMBL" id="CP036265">
    <property type="protein sequence ID" value="QDT17550.1"/>
    <property type="molecule type" value="Genomic_DNA"/>
</dbReference>
<name>A0A517PDU8_9PLAN</name>
<dbReference type="InterPro" id="IPR011487">
    <property type="entry name" value="DUF1598"/>
</dbReference>
<evidence type="ECO:0000313" key="2">
    <source>
        <dbReference type="EMBL" id="QDT17550.1"/>
    </source>
</evidence>
<evidence type="ECO:0008006" key="4">
    <source>
        <dbReference type="Google" id="ProtNLM"/>
    </source>
</evidence>
<dbReference type="OrthoDB" id="233246at2"/>
<sequence precursor="true">MRVSLLLAASLLVPATALAQNNGNAGGVLIDPAGALTARYDKTLGTKLDRDRQAAFAAQNLPADLNASSDARKVSLRKLEAALAAATAAGQEPDETMLHLAGLTRIEAILVQPGTAEEPGDVVLVGPAGGFGPDALGRKVSTAEGDHGGRPVLHLFDLLAALRGGDARQDGAIGCSIDPVPERQAAMARATAGLGAVRSVSQAAGIYRKLAEILGEQTIRIYGVPAGSHFGVTLAEADYRMKLIALGLEPSGVRALPSHLALIGPGANSAQRFFIVADYEPVAVNANRTAFALRGQRLRMMTEDEAIAADGSRRDAGQRGQSNVAWANRFTEQVPALAAERPIFAQLQSLYDLAVTAELLRAERLAEQAGWTPGLLLDEAALPVPVGPAPKTVPTAFNTKSTGRTVVGLISGGVSIRPADALREAGQTPDSGGDLEQARADALAAAGARWWWD</sequence>
<accession>A0A517PDU8</accession>
<dbReference type="KEGG" id="acaf:CA12_36770"/>
<protein>
    <recommendedName>
        <fullName evidence="4">DUF1598 domain-containing protein</fullName>
    </recommendedName>
</protein>
<keyword evidence="3" id="KW-1185">Reference proteome</keyword>
<reference evidence="2 3" key="1">
    <citation type="submission" date="2019-02" db="EMBL/GenBank/DDBJ databases">
        <title>Deep-cultivation of Planctomycetes and their phenomic and genomic characterization uncovers novel biology.</title>
        <authorList>
            <person name="Wiegand S."/>
            <person name="Jogler M."/>
            <person name="Boedeker C."/>
            <person name="Pinto D."/>
            <person name="Vollmers J."/>
            <person name="Rivas-Marin E."/>
            <person name="Kohn T."/>
            <person name="Peeters S.H."/>
            <person name="Heuer A."/>
            <person name="Rast P."/>
            <person name="Oberbeckmann S."/>
            <person name="Bunk B."/>
            <person name="Jeske O."/>
            <person name="Meyerdierks A."/>
            <person name="Storesund J.E."/>
            <person name="Kallscheuer N."/>
            <person name="Luecker S."/>
            <person name="Lage O.M."/>
            <person name="Pohl T."/>
            <person name="Merkel B.J."/>
            <person name="Hornburger P."/>
            <person name="Mueller R.-W."/>
            <person name="Bruemmer F."/>
            <person name="Labrenz M."/>
            <person name="Spormann A.M."/>
            <person name="Op den Camp H."/>
            <person name="Overmann J."/>
            <person name="Amann R."/>
            <person name="Jetten M.S.M."/>
            <person name="Mascher T."/>
            <person name="Medema M.H."/>
            <person name="Devos D.P."/>
            <person name="Kaster A.-K."/>
            <person name="Ovreas L."/>
            <person name="Rohde M."/>
            <person name="Galperin M.Y."/>
            <person name="Jogler C."/>
        </authorList>
    </citation>
    <scope>NUCLEOTIDE SEQUENCE [LARGE SCALE GENOMIC DNA]</scope>
    <source>
        <strain evidence="2 3">CA12</strain>
    </source>
</reference>
<evidence type="ECO:0000256" key="1">
    <source>
        <dbReference type="SAM" id="SignalP"/>
    </source>
</evidence>
<dbReference type="RefSeq" id="WP_145360408.1">
    <property type="nucleotide sequence ID" value="NZ_CP036265.1"/>
</dbReference>
<feature type="signal peptide" evidence="1">
    <location>
        <begin position="1"/>
        <end position="19"/>
    </location>
</feature>
<keyword evidence="1" id="KW-0732">Signal</keyword>